<dbReference type="Proteomes" id="UP000016923">
    <property type="component" value="Unassembled WGS sequence"/>
</dbReference>
<dbReference type="OrthoDB" id="10266662at2759"/>
<comment type="subcellular location">
    <subcellularLocation>
        <location evidence="1">Nucleus</location>
    </subcellularLocation>
</comment>
<feature type="compositionally biased region" description="Basic and acidic residues" evidence="4">
    <location>
        <begin position="1017"/>
        <end position="1028"/>
    </location>
</feature>
<evidence type="ECO:0000256" key="2">
    <source>
        <dbReference type="ARBA" id="ARBA00005907"/>
    </source>
</evidence>
<evidence type="ECO:0000313" key="5">
    <source>
        <dbReference type="EMBL" id="EPE03446.1"/>
    </source>
</evidence>
<dbReference type="HOGENOM" id="CLU_011272_0_0_1"/>
<evidence type="ECO:0000256" key="3">
    <source>
        <dbReference type="ARBA" id="ARBA00023242"/>
    </source>
</evidence>
<feature type="compositionally biased region" description="Basic and acidic residues" evidence="4">
    <location>
        <begin position="98"/>
        <end position="109"/>
    </location>
</feature>
<dbReference type="PANTHER" id="PTHR12687">
    <property type="entry name" value="NUCLEOLAR COMPLEX 2 AND RAD4-RELATED"/>
    <property type="match status" value="1"/>
</dbReference>
<feature type="region of interest" description="Disordered" evidence="4">
    <location>
        <begin position="1"/>
        <end position="77"/>
    </location>
</feature>
<feature type="compositionally biased region" description="Acidic residues" evidence="4">
    <location>
        <begin position="126"/>
        <end position="153"/>
    </location>
</feature>
<feature type="compositionally biased region" description="Acidic residues" evidence="4">
    <location>
        <begin position="184"/>
        <end position="196"/>
    </location>
</feature>
<dbReference type="InterPro" id="IPR005343">
    <property type="entry name" value="Noc2"/>
</dbReference>
<evidence type="ECO:0000313" key="6">
    <source>
        <dbReference type="Proteomes" id="UP000016923"/>
    </source>
</evidence>
<feature type="compositionally biased region" description="Low complexity" evidence="4">
    <location>
        <begin position="54"/>
        <end position="68"/>
    </location>
</feature>
<dbReference type="PANTHER" id="PTHR12687:SF4">
    <property type="entry name" value="NUCLEOLAR COMPLEX PROTEIN 2 HOMOLOG"/>
    <property type="match status" value="1"/>
</dbReference>
<proteinExistence type="inferred from homology"/>
<gene>
    <name evidence="5" type="ORF">F503_06619</name>
</gene>
<dbReference type="OMA" id="GCLRYYL"/>
<name>S3BVJ7_OPHP1</name>
<evidence type="ECO:0000256" key="1">
    <source>
        <dbReference type="ARBA" id="ARBA00004123"/>
    </source>
</evidence>
<reference evidence="5 6" key="1">
    <citation type="journal article" date="2013" name="BMC Genomics">
        <title>The genome and transcriptome of the pine saprophyte Ophiostoma piceae, and a comparison with the bark beetle-associated pine pathogen Grosmannia clavigera.</title>
        <authorList>
            <person name="Haridas S."/>
            <person name="Wang Y."/>
            <person name="Lim L."/>
            <person name="Massoumi Alamouti S."/>
            <person name="Jackman S."/>
            <person name="Docking R."/>
            <person name="Robertson G."/>
            <person name="Birol I."/>
            <person name="Bohlmann J."/>
            <person name="Breuil C."/>
        </authorList>
    </citation>
    <scope>NUCLEOTIDE SEQUENCE [LARGE SCALE GENOMIC DNA]</scope>
    <source>
        <strain evidence="5 6">UAMH 11346</strain>
    </source>
</reference>
<dbReference type="GO" id="GO:0005654">
    <property type="term" value="C:nucleoplasm"/>
    <property type="evidence" value="ECO:0007669"/>
    <property type="project" value="TreeGrafter"/>
</dbReference>
<accession>S3BVJ7</accession>
<feature type="compositionally biased region" description="Basic and acidic residues" evidence="4">
    <location>
        <begin position="12"/>
        <end position="27"/>
    </location>
</feature>
<dbReference type="VEuPathDB" id="FungiDB:F503_06619"/>
<dbReference type="Pfam" id="PF03715">
    <property type="entry name" value="Noc2"/>
    <property type="match status" value="1"/>
</dbReference>
<feature type="compositionally biased region" description="Acidic residues" evidence="4">
    <location>
        <begin position="203"/>
        <end position="215"/>
    </location>
</feature>
<dbReference type="EMBL" id="KE148167">
    <property type="protein sequence ID" value="EPE03446.1"/>
    <property type="molecule type" value="Genomic_DNA"/>
</dbReference>
<feature type="compositionally biased region" description="Basic residues" evidence="4">
    <location>
        <begin position="1"/>
        <end position="11"/>
    </location>
</feature>
<comment type="similarity">
    <text evidence="2">Belongs to the NOC2 family.</text>
</comment>
<dbReference type="STRING" id="1262450.S3BVJ7"/>
<feature type="region of interest" description="Disordered" evidence="4">
    <location>
        <begin position="749"/>
        <end position="769"/>
    </location>
</feature>
<feature type="region of interest" description="Disordered" evidence="4">
    <location>
        <begin position="98"/>
        <end position="163"/>
    </location>
</feature>
<dbReference type="GO" id="GO:0030691">
    <property type="term" value="C:Noc2p-Noc3p complex"/>
    <property type="evidence" value="ECO:0007669"/>
    <property type="project" value="TreeGrafter"/>
</dbReference>
<feature type="compositionally biased region" description="Basic residues" evidence="4">
    <location>
        <begin position="28"/>
        <end position="45"/>
    </location>
</feature>
<organism evidence="5 6">
    <name type="scientific">Ophiostoma piceae (strain UAMH 11346)</name>
    <name type="common">Sap stain fungus</name>
    <dbReference type="NCBI Taxonomy" id="1262450"/>
    <lineage>
        <taxon>Eukaryota</taxon>
        <taxon>Fungi</taxon>
        <taxon>Dikarya</taxon>
        <taxon>Ascomycota</taxon>
        <taxon>Pezizomycotina</taxon>
        <taxon>Sordariomycetes</taxon>
        <taxon>Sordariomycetidae</taxon>
        <taxon>Ophiostomatales</taxon>
        <taxon>Ophiostomataceae</taxon>
        <taxon>Ophiostoma</taxon>
    </lineage>
</organism>
<keyword evidence="3" id="KW-0539">Nucleus</keyword>
<feature type="region of interest" description="Disordered" evidence="4">
    <location>
        <begin position="182"/>
        <end position="244"/>
    </location>
</feature>
<feature type="compositionally biased region" description="Basic residues" evidence="4">
    <location>
        <begin position="218"/>
        <end position="229"/>
    </location>
</feature>
<keyword evidence="6" id="KW-1185">Reference proteome</keyword>
<protein>
    <submittedName>
        <fullName evidence="5">Ribosome assembly protein</fullName>
    </submittedName>
</protein>
<dbReference type="AlphaFoldDB" id="S3BVJ7"/>
<dbReference type="eggNOG" id="KOG2256">
    <property type="taxonomic scope" value="Eukaryota"/>
</dbReference>
<evidence type="ECO:0000256" key="4">
    <source>
        <dbReference type="SAM" id="MobiDB-lite"/>
    </source>
</evidence>
<sequence>MGVPKKNAKATKKFEKNHLKGTLDKRKAQVKIKQRVIAKQKKQSKRSQDDEFYKGAAAATGANAGKTGPVKKRPDATVSEMSVDDFFSGGFQIIDDKKAAAKVGKDKDTAQLGKRKRNGAAKKGEDESDDESDASEPEPVLDSEDEDDIDVDDVGMTKEAMDALAEKDPEFYKFLKENDPGALDFDEDADLAEIDDLSAGSDSEGDDDDDDDDDEGRPKKKQKKSKKAKAAAATREARDNELTRPMIAKWEKSMAESFSLRAARQTVLAFRCAAHLNEDPDEEASLSQRYAIKSPDVFHDILVVALKHIPLVLQHHVPVKESSTHRVYVQTDGKKFKTLGVLVRSFASSVLHLLTTLSDDGTMKLTLSALTPLLPYLLSFRKVLKQLVKSVVHFWAQPASSETTRITAFLVLRRLMVIGDKGVREAVLKAVYQGLVQGSRSTNANTLAGINLMKNSAAELWGLDAAIGYTTAFTSIRQLAIHLRNSIVHNQNNAFRNVYNWQYVHSLDFWSCVLAEHCTQESPTSEQDKAQLKLLVYPLVQVTLGAMRLIPTAAYFPLRFQLFRSLLRVSRATGTYIPLAPILIEVLNSADMKKPGKANVSATADKQLDFTVAYKAPKSMLHTGLYQTAVGEQVVELLSEYFALWSTSIAFPEFALPVIIMLKRWIKDARKRGGRNGKNVNSKVVGGLVLVVQKLEANATFIETKRSQVTFAPRDRTQVDAFLKDYDWQKTPVGAFVVAQRKASAERQRALEETRKAEDSKRQEDKQKLQAKDGSAAVFFGFAEAAEHVAVGPVGTPLWVLIKQRLGHGRDNVARRDGVDADAVLAPLRRQVAAELQHRRLGRIVCRADEAAVRDSAAHARNEGHAARRRLAAAETQHLARDSLRRKEDARDVCGHHAVKVDARVLERRRLLLDAGSRYEPVEAAVLVGNLGNQLVERLLFAHVDAVVCEGRALLLGLVGHAGKVGRRLRQPVEGVHAGTGIQQSLGLHETDTARTARHDDDLALKAELGQARHRPAHGERGARHGTQ</sequence>
<dbReference type="GO" id="GO:0042273">
    <property type="term" value="P:ribosomal large subunit biogenesis"/>
    <property type="evidence" value="ECO:0007669"/>
    <property type="project" value="TreeGrafter"/>
</dbReference>
<feature type="region of interest" description="Disordered" evidence="4">
    <location>
        <begin position="1008"/>
        <end position="1028"/>
    </location>
</feature>
<dbReference type="GO" id="GO:0005730">
    <property type="term" value="C:nucleolus"/>
    <property type="evidence" value="ECO:0007669"/>
    <property type="project" value="TreeGrafter"/>
</dbReference>
<dbReference type="GO" id="GO:0030690">
    <property type="term" value="C:Noc1p-Noc2p complex"/>
    <property type="evidence" value="ECO:0007669"/>
    <property type="project" value="TreeGrafter"/>
</dbReference>